<reference evidence="3 4" key="1">
    <citation type="submission" date="2021-01" db="EMBL/GenBank/DDBJ databases">
        <title>WGS of actinomycetes isolated from Thailand.</title>
        <authorList>
            <person name="Thawai C."/>
        </authorList>
    </citation>
    <scope>NUCLEOTIDE SEQUENCE [LARGE SCALE GENOMIC DNA]</scope>
    <source>
        <strain evidence="3 4">CA3R110</strain>
    </source>
</reference>
<protein>
    <recommendedName>
        <fullName evidence="5">Lipoprotein</fullName>
    </recommendedName>
</protein>
<sequence>MRSLPTGSRTARRRPRPGLPRALLPAVVAACAAVTAAGCAAQAGVRDDGSAPPLSAPASAVPLWPQYTPSAPPTPRQKNDFTRYLPVDKVKVPSGGLARLSAKNLLLHDPNVPAVVQKEVSLCPDGSHCPLRDTVHRDLTGDGRDELVVAADLPAFERTLLQVYTASGRTVRPVLIYWGPPGLTGETFGRDLLISAIGGDGRVTTRFRWNGNVMVAVTPEGSTATRTPVPEDGTDIRPVPDDGADIRPPIPEDGGAARTATPGAQPEAVPGSTRGAADTGTRTKTRTTR</sequence>
<evidence type="ECO:0000256" key="2">
    <source>
        <dbReference type="SAM" id="SignalP"/>
    </source>
</evidence>
<comment type="caution">
    <text evidence="3">The sequence shown here is derived from an EMBL/GenBank/DDBJ whole genome shotgun (WGS) entry which is preliminary data.</text>
</comment>
<feature type="compositionally biased region" description="Low complexity" evidence="1">
    <location>
        <begin position="273"/>
        <end position="282"/>
    </location>
</feature>
<evidence type="ECO:0008006" key="5">
    <source>
        <dbReference type="Google" id="ProtNLM"/>
    </source>
</evidence>
<feature type="signal peptide" evidence="2">
    <location>
        <begin position="1"/>
        <end position="32"/>
    </location>
</feature>
<organism evidence="3 4">
    <name type="scientific">Streptomyces endocoffeicus</name>
    <dbReference type="NCBI Taxonomy" id="2898945"/>
    <lineage>
        <taxon>Bacteria</taxon>
        <taxon>Bacillati</taxon>
        <taxon>Actinomycetota</taxon>
        <taxon>Actinomycetes</taxon>
        <taxon>Kitasatosporales</taxon>
        <taxon>Streptomycetaceae</taxon>
        <taxon>Streptomyces</taxon>
    </lineage>
</organism>
<dbReference type="EMBL" id="JAERRG010000001">
    <property type="protein sequence ID" value="MBL1111851.1"/>
    <property type="molecule type" value="Genomic_DNA"/>
</dbReference>
<evidence type="ECO:0000313" key="4">
    <source>
        <dbReference type="Proteomes" id="UP000621510"/>
    </source>
</evidence>
<evidence type="ECO:0000256" key="1">
    <source>
        <dbReference type="SAM" id="MobiDB-lite"/>
    </source>
</evidence>
<accession>A0ABS1PJ97</accession>
<proteinExistence type="predicted"/>
<feature type="region of interest" description="Disordered" evidence="1">
    <location>
        <begin position="219"/>
        <end position="289"/>
    </location>
</feature>
<feature type="chain" id="PRO_5045952236" description="Lipoprotein" evidence="2">
    <location>
        <begin position="33"/>
        <end position="289"/>
    </location>
</feature>
<gene>
    <name evidence="3" type="ORF">JK364_05405</name>
</gene>
<evidence type="ECO:0000313" key="3">
    <source>
        <dbReference type="EMBL" id="MBL1111851.1"/>
    </source>
</evidence>
<dbReference type="RefSeq" id="WP_201847976.1">
    <property type="nucleotide sequence ID" value="NZ_JAERRG010000001.1"/>
</dbReference>
<keyword evidence="2" id="KW-0732">Signal</keyword>
<name>A0ABS1PJ97_9ACTN</name>
<keyword evidence="4" id="KW-1185">Reference proteome</keyword>
<dbReference type="Proteomes" id="UP000621510">
    <property type="component" value="Unassembled WGS sequence"/>
</dbReference>